<reference evidence="2 3" key="1">
    <citation type="submission" date="2018-10" db="EMBL/GenBank/DDBJ databases">
        <title>A high-quality apple genome assembly.</title>
        <authorList>
            <person name="Hu J."/>
        </authorList>
    </citation>
    <scope>NUCLEOTIDE SEQUENCE [LARGE SCALE GENOMIC DNA]</scope>
    <source>
        <strain evidence="3">cv. HFTH1</strain>
        <tissue evidence="2">Young leaf</tissue>
    </source>
</reference>
<accession>A0A498JU93</accession>
<dbReference type="EMBL" id="RDQH01000331">
    <property type="protein sequence ID" value="RXH97483.1"/>
    <property type="molecule type" value="Genomic_DNA"/>
</dbReference>
<name>A0A498JU93_MALDO</name>
<comment type="caution">
    <text evidence="2">The sequence shown here is derived from an EMBL/GenBank/DDBJ whole genome shotgun (WGS) entry which is preliminary data.</text>
</comment>
<gene>
    <name evidence="2" type="ORF">DVH24_007829</name>
</gene>
<feature type="region of interest" description="Disordered" evidence="1">
    <location>
        <begin position="1"/>
        <end position="69"/>
    </location>
</feature>
<evidence type="ECO:0000256" key="1">
    <source>
        <dbReference type="SAM" id="MobiDB-lite"/>
    </source>
</evidence>
<evidence type="ECO:0000313" key="2">
    <source>
        <dbReference type="EMBL" id="RXH97483.1"/>
    </source>
</evidence>
<keyword evidence="3" id="KW-1185">Reference proteome</keyword>
<sequence>MRLTGRQNHKGCMIRGRGRQHERESGRGRSKDRLLRVSQLEGHADGDRDRDRRGKGREGDRDRATMRERKGRMGISLNDEYFDVKRDGILKALWGLHCVRAIFGNWRKEVEQIICMAEAINLVHLLLGRLQFQEKQWILKRGFNVQKNYKTSSTWRRVSQDWKETNVQKFDDIL</sequence>
<dbReference type="Proteomes" id="UP000290289">
    <property type="component" value="Chromosome 5"/>
</dbReference>
<proteinExistence type="predicted"/>
<feature type="compositionally biased region" description="Basic and acidic residues" evidence="1">
    <location>
        <begin position="19"/>
        <end position="35"/>
    </location>
</feature>
<organism evidence="2 3">
    <name type="scientific">Malus domestica</name>
    <name type="common">Apple</name>
    <name type="synonym">Pyrus malus</name>
    <dbReference type="NCBI Taxonomy" id="3750"/>
    <lineage>
        <taxon>Eukaryota</taxon>
        <taxon>Viridiplantae</taxon>
        <taxon>Streptophyta</taxon>
        <taxon>Embryophyta</taxon>
        <taxon>Tracheophyta</taxon>
        <taxon>Spermatophyta</taxon>
        <taxon>Magnoliopsida</taxon>
        <taxon>eudicotyledons</taxon>
        <taxon>Gunneridae</taxon>
        <taxon>Pentapetalae</taxon>
        <taxon>rosids</taxon>
        <taxon>fabids</taxon>
        <taxon>Rosales</taxon>
        <taxon>Rosaceae</taxon>
        <taxon>Amygdaloideae</taxon>
        <taxon>Maleae</taxon>
        <taxon>Malus</taxon>
    </lineage>
</organism>
<evidence type="ECO:0000313" key="3">
    <source>
        <dbReference type="Proteomes" id="UP000290289"/>
    </source>
</evidence>
<feature type="compositionally biased region" description="Basic and acidic residues" evidence="1">
    <location>
        <begin position="42"/>
        <end position="68"/>
    </location>
</feature>
<dbReference type="AlphaFoldDB" id="A0A498JU93"/>
<protein>
    <submittedName>
        <fullName evidence="2">Uncharacterized protein</fullName>
    </submittedName>
</protein>